<dbReference type="PROSITE" id="PS40000">
    <property type="entry name" value="DM_1"/>
    <property type="match status" value="1"/>
</dbReference>
<evidence type="ECO:0000256" key="3">
    <source>
        <dbReference type="ARBA" id="ARBA00022833"/>
    </source>
</evidence>
<protein>
    <submittedName>
        <fullName evidence="9">Doublesex- and mab-3-related mRNAion factor 2-like</fullName>
    </submittedName>
</protein>
<feature type="compositionally biased region" description="Low complexity" evidence="7">
    <location>
        <begin position="135"/>
        <end position="145"/>
    </location>
</feature>
<dbReference type="InterPro" id="IPR036407">
    <property type="entry name" value="DM_DNA-bd_sf"/>
</dbReference>
<feature type="compositionally biased region" description="Basic and acidic residues" evidence="7">
    <location>
        <begin position="53"/>
        <end position="62"/>
    </location>
</feature>
<name>A0ABR0ZHZ4_HUSHU</name>
<dbReference type="PANTHER" id="PTHR12322:SF123">
    <property type="entry name" value="DOUBLESEX-AND MAB-3-RELATED TRANSCRIPTION FACTOR 2B"/>
    <property type="match status" value="1"/>
</dbReference>
<dbReference type="PROSITE" id="PS50809">
    <property type="entry name" value="DM_2"/>
    <property type="match status" value="1"/>
</dbReference>
<feature type="region of interest" description="Disordered" evidence="7">
    <location>
        <begin position="353"/>
        <end position="405"/>
    </location>
</feature>
<sequence>MSKDLEMRLDLEKCGDLFKDAVEEEEEEEIDVESLDGSLSKNVEGEEGCGGEKGVDPRQEQQRRLMRSPKCARCRNHGVVSCLKGHKRFCRWRDCQCVNCLLVVERQRVMAAQVALRRQQASEVRKDDNGKAAASPSRRTPYQRYPRPPSLLAKSILEGYKAPMVESPWSNGMHFPNLSERMRKRRAFADKELESVMLEREFRQKELEDLATLKMLSPTLPAAPGSLCSALGEPTQYSQTVYLPFVNTSPVLLECGFHCCQAREVMTTTQSTSVECSYEQVQCDFLQRRRLDAARMVLERLELCQENSHCHQHQQTGLEDSTVLECGARPSCQSRGTREPPGAPALCISRQRSSLEPDGHPDPEDLGTSKGWGFANHDAVPLELKEPGCRHQQQSTAKDNWTNVSQTRSAMVKKTLPFSVESLLRD</sequence>
<evidence type="ECO:0000256" key="5">
    <source>
        <dbReference type="ARBA" id="ARBA00023242"/>
    </source>
</evidence>
<evidence type="ECO:0000256" key="2">
    <source>
        <dbReference type="ARBA" id="ARBA00022723"/>
    </source>
</evidence>
<feature type="domain" description="DM" evidence="8">
    <location>
        <begin position="71"/>
        <end position="118"/>
    </location>
</feature>
<proteinExistence type="inferred from homology"/>
<dbReference type="Pfam" id="PF00751">
    <property type="entry name" value="DM"/>
    <property type="match status" value="1"/>
</dbReference>
<dbReference type="PANTHER" id="PTHR12322">
    <property type="entry name" value="DOUBLESEX AND MAB-3 RELATED TRANSCRIPTION FACTOR DMRT"/>
    <property type="match status" value="1"/>
</dbReference>
<comment type="similarity">
    <text evidence="1">Belongs to the DMRT family.</text>
</comment>
<gene>
    <name evidence="9" type="ORF">HHUSO_G14213</name>
</gene>
<keyword evidence="10" id="KW-1185">Reference proteome</keyword>
<keyword evidence="3 6" id="KW-0862">Zinc</keyword>
<dbReference type="SMART" id="SM00301">
    <property type="entry name" value="DM"/>
    <property type="match status" value="1"/>
</dbReference>
<evidence type="ECO:0000256" key="6">
    <source>
        <dbReference type="PROSITE-ProRule" id="PRU00070"/>
    </source>
</evidence>
<dbReference type="SUPFAM" id="SSF82927">
    <property type="entry name" value="Cysteine-rich DNA binding domain, (DM domain)"/>
    <property type="match status" value="1"/>
</dbReference>
<comment type="subcellular location">
    <subcellularLocation>
        <location evidence="6">Nucleus</location>
    </subcellularLocation>
</comment>
<evidence type="ECO:0000256" key="1">
    <source>
        <dbReference type="ARBA" id="ARBA00006834"/>
    </source>
</evidence>
<feature type="DNA-binding region" description="DM" evidence="6">
    <location>
        <begin position="71"/>
        <end position="118"/>
    </location>
</feature>
<evidence type="ECO:0000256" key="7">
    <source>
        <dbReference type="SAM" id="MobiDB-lite"/>
    </source>
</evidence>
<keyword evidence="2 6" id="KW-0479">Metal-binding</keyword>
<dbReference type="InterPro" id="IPR001275">
    <property type="entry name" value="DM_DNA-bd"/>
</dbReference>
<evidence type="ECO:0000259" key="8">
    <source>
        <dbReference type="PROSITE" id="PS50809"/>
    </source>
</evidence>
<dbReference type="EMBL" id="JAHFZB010000011">
    <property type="protein sequence ID" value="KAK6484432.1"/>
    <property type="molecule type" value="Genomic_DNA"/>
</dbReference>
<feature type="region of interest" description="Disordered" evidence="7">
    <location>
        <begin position="29"/>
        <end position="62"/>
    </location>
</feature>
<evidence type="ECO:0000313" key="10">
    <source>
        <dbReference type="Proteomes" id="UP001369086"/>
    </source>
</evidence>
<dbReference type="Gene3D" id="4.10.1040.10">
    <property type="entry name" value="DM DNA-binding domain"/>
    <property type="match status" value="1"/>
</dbReference>
<organism evidence="9 10">
    <name type="scientific">Huso huso</name>
    <name type="common">Beluga</name>
    <name type="synonym">Acipenser huso</name>
    <dbReference type="NCBI Taxonomy" id="61971"/>
    <lineage>
        <taxon>Eukaryota</taxon>
        <taxon>Metazoa</taxon>
        <taxon>Chordata</taxon>
        <taxon>Craniata</taxon>
        <taxon>Vertebrata</taxon>
        <taxon>Euteleostomi</taxon>
        <taxon>Actinopterygii</taxon>
        <taxon>Chondrostei</taxon>
        <taxon>Acipenseriformes</taxon>
        <taxon>Acipenseridae</taxon>
        <taxon>Huso</taxon>
    </lineage>
</organism>
<dbReference type="InterPro" id="IPR026607">
    <property type="entry name" value="DMRT"/>
</dbReference>
<comment type="caution">
    <text evidence="9">The sequence shown here is derived from an EMBL/GenBank/DDBJ whole genome shotgun (WGS) entry which is preliminary data.</text>
</comment>
<keyword evidence="5 6" id="KW-0539">Nucleus</keyword>
<feature type="compositionally biased region" description="Polar residues" evidence="7">
    <location>
        <begin position="391"/>
        <end position="405"/>
    </location>
</feature>
<evidence type="ECO:0000256" key="4">
    <source>
        <dbReference type="ARBA" id="ARBA00023125"/>
    </source>
</evidence>
<reference evidence="9 10" key="1">
    <citation type="submission" date="2021-05" db="EMBL/GenBank/DDBJ databases">
        <authorList>
            <person name="Zahm M."/>
            <person name="Klopp C."/>
            <person name="Cabau C."/>
            <person name="Kuhl H."/>
            <person name="Suciu R."/>
            <person name="Ciorpac M."/>
            <person name="Holostenco D."/>
            <person name="Gessner J."/>
            <person name="Wuertz S."/>
            <person name="Hohne C."/>
            <person name="Stock M."/>
            <person name="Gislard M."/>
            <person name="Lluch J."/>
            <person name="Milhes M."/>
            <person name="Lampietro C."/>
            <person name="Lopez Roques C."/>
            <person name="Donnadieu C."/>
            <person name="Du K."/>
            <person name="Schartl M."/>
            <person name="Guiguen Y."/>
        </authorList>
    </citation>
    <scope>NUCLEOTIDE SEQUENCE [LARGE SCALE GENOMIC DNA]</scope>
    <source>
        <strain evidence="9">Hh-F2</strain>
        <tissue evidence="9">Blood</tissue>
    </source>
</reference>
<accession>A0ABR0ZHZ4</accession>
<keyword evidence="4 6" id="KW-0238">DNA-binding</keyword>
<feature type="region of interest" description="Disordered" evidence="7">
    <location>
        <begin position="117"/>
        <end position="145"/>
    </location>
</feature>
<evidence type="ECO:0000313" key="9">
    <source>
        <dbReference type="EMBL" id="KAK6484432.1"/>
    </source>
</evidence>
<feature type="compositionally biased region" description="Basic and acidic residues" evidence="7">
    <location>
        <begin position="353"/>
        <end position="363"/>
    </location>
</feature>
<dbReference type="Proteomes" id="UP001369086">
    <property type="component" value="Unassembled WGS sequence"/>
</dbReference>